<keyword evidence="4 10" id="KW-0479">Metal-binding</keyword>
<dbReference type="PROSITE" id="PS50862">
    <property type="entry name" value="AA_TRNA_LIGASE_II"/>
    <property type="match status" value="1"/>
</dbReference>
<dbReference type="InterPro" id="IPR045864">
    <property type="entry name" value="aa-tRNA-synth_II/BPL/LPL"/>
</dbReference>
<dbReference type="SUPFAM" id="SSF50249">
    <property type="entry name" value="Nucleic acid-binding proteins"/>
    <property type="match status" value="1"/>
</dbReference>
<dbReference type="InterPro" id="IPR012340">
    <property type="entry name" value="NA-bd_OB-fold"/>
</dbReference>
<accession>A0A937I714</accession>
<dbReference type="EC" id="6.1.1.6" evidence="10"/>
<dbReference type="GO" id="GO:0000287">
    <property type="term" value="F:magnesium ion binding"/>
    <property type="evidence" value="ECO:0007669"/>
    <property type="project" value="UniProtKB-UniRule"/>
</dbReference>
<evidence type="ECO:0000256" key="5">
    <source>
        <dbReference type="ARBA" id="ARBA00022741"/>
    </source>
</evidence>
<dbReference type="Proteomes" id="UP000744438">
    <property type="component" value="Unassembled WGS sequence"/>
</dbReference>
<dbReference type="GO" id="GO:0006430">
    <property type="term" value="P:lysyl-tRNA aminoacylation"/>
    <property type="evidence" value="ECO:0007669"/>
    <property type="project" value="UniProtKB-UniRule"/>
</dbReference>
<keyword evidence="5 10" id="KW-0547">Nucleotide-binding</keyword>
<dbReference type="SUPFAM" id="SSF55681">
    <property type="entry name" value="Class II aaRS and biotin synthetases"/>
    <property type="match status" value="1"/>
</dbReference>
<evidence type="ECO:0000313" key="13">
    <source>
        <dbReference type="EMBL" id="MBL6811571.1"/>
    </source>
</evidence>
<dbReference type="NCBIfam" id="NF001756">
    <property type="entry name" value="PRK00484.1"/>
    <property type="match status" value="1"/>
</dbReference>
<dbReference type="Gene3D" id="2.40.50.140">
    <property type="entry name" value="Nucleic acid-binding proteins"/>
    <property type="match status" value="1"/>
</dbReference>
<comment type="catalytic activity">
    <reaction evidence="9 10 11">
        <text>tRNA(Lys) + L-lysine + ATP = L-lysyl-tRNA(Lys) + AMP + diphosphate</text>
        <dbReference type="Rhea" id="RHEA:20792"/>
        <dbReference type="Rhea" id="RHEA-COMP:9696"/>
        <dbReference type="Rhea" id="RHEA-COMP:9697"/>
        <dbReference type="ChEBI" id="CHEBI:30616"/>
        <dbReference type="ChEBI" id="CHEBI:32551"/>
        <dbReference type="ChEBI" id="CHEBI:33019"/>
        <dbReference type="ChEBI" id="CHEBI:78442"/>
        <dbReference type="ChEBI" id="CHEBI:78529"/>
        <dbReference type="ChEBI" id="CHEBI:456215"/>
        <dbReference type="EC" id="6.1.1.6"/>
    </reaction>
</comment>
<protein>
    <recommendedName>
        <fullName evidence="10">Lysine--tRNA ligase</fullName>
        <ecNumber evidence="10">6.1.1.6</ecNumber>
    </recommendedName>
    <alternativeName>
        <fullName evidence="10">Lysyl-tRNA synthetase</fullName>
        <shortName evidence="10">LysRS</shortName>
    </alternativeName>
</protein>
<dbReference type="PANTHER" id="PTHR42918">
    <property type="entry name" value="LYSYL-TRNA SYNTHETASE"/>
    <property type="match status" value="1"/>
</dbReference>
<keyword evidence="6 10" id="KW-0067">ATP-binding</keyword>
<evidence type="ECO:0000256" key="6">
    <source>
        <dbReference type="ARBA" id="ARBA00022840"/>
    </source>
</evidence>
<dbReference type="CDD" id="cd04322">
    <property type="entry name" value="LysRS_N"/>
    <property type="match status" value="1"/>
</dbReference>
<feature type="binding site" evidence="10">
    <location>
        <position position="402"/>
    </location>
    <ligand>
        <name>Mg(2+)</name>
        <dbReference type="ChEBI" id="CHEBI:18420"/>
        <label>1</label>
    </ligand>
</feature>
<dbReference type="EMBL" id="JADHQC010000005">
    <property type="protein sequence ID" value="MBL6811571.1"/>
    <property type="molecule type" value="Genomic_DNA"/>
</dbReference>
<dbReference type="InterPro" id="IPR004365">
    <property type="entry name" value="NA-bd_OB_tRNA"/>
</dbReference>
<gene>
    <name evidence="10 13" type="primary">lysS</name>
    <name evidence="13" type="ORF">ISQ63_01655</name>
</gene>
<comment type="cofactor">
    <cofactor evidence="10 11">
        <name>Mg(2+)</name>
        <dbReference type="ChEBI" id="CHEBI:18420"/>
    </cofactor>
    <text evidence="10 11">Binds 3 Mg(2+) ions per subunit.</text>
</comment>
<dbReference type="NCBIfam" id="TIGR00499">
    <property type="entry name" value="lysS_bact"/>
    <property type="match status" value="1"/>
</dbReference>
<evidence type="ECO:0000256" key="10">
    <source>
        <dbReference type="HAMAP-Rule" id="MF_00252"/>
    </source>
</evidence>
<feature type="domain" description="Aminoacyl-transfer RNA synthetases class-II family profile" evidence="12">
    <location>
        <begin position="173"/>
        <end position="479"/>
    </location>
</feature>
<dbReference type="GO" id="GO:0005829">
    <property type="term" value="C:cytosol"/>
    <property type="evidence" value="ECO:0007669"/>
    <property type="project" value="TreeGrafter"/>
</dbReference>
<comment type="similarity">
    <text evidence="1 10">Belongs to the class-II aminoacyl-tRNA synthetase family.</text>
</comment>
<dbReference type="AlphaFoldDB" id="A0A937I714"/>
<evidence type="ECO:0000256" key="4">
    <source>
        <dbReference type="ARBA" id="ARBA00022723"/>
    </source>
</evidence>
<keyword evidence="3 10" id="KW-0436">Ligase</keyword>
<evidence type="ECO:0000256" key="2">
    <source>
        <dbReference type="ARBA" id="ARBA00022490"/>
    </source>
</evidence>
<comment type="caution">
    <text evidence="13">The sequence shown here is derived from an EMBL/GenBank/DDBJ whole genome shotgun (WGS) entry which is preliminary data.</text>
</comment>
<dbReference type="GO" id="GO:0000049">
    <property type="term" value="F:tRNA binding"/>
    <property type="evidence" value="ECO:0007669"/>
    <property type="project" value="TreeGrafter"/>
</dbReference>
<evidence type="ECO:0000256" key="3">
    <source>
        <dbReference type="ARBA" id="ARBA00022598"/>
    </source>
</evidence>
<dbReference type="GO" id="GO:0004824">
    <property type="term" value="F:lysine-tRNA ligase activity"/>
    <property type="evidence" value="ECO:0007669"/>
    <property type="project" value="UniProtKB-UniRule"/>
</dbReference>
<organism evidence="13 14">
    <name type="scientific">SAR86 cluster bacterium</name>
    <dbReference type="NCBI Taxonomy" id="2030880"/>
    <lineage>
        <taxon>Bacteria</taxon>
        <taxon>Pseudomonadati</taxon>
        <taxon>Pseudomonadota</taxon>
        <taxon>Gammaproteobacteria</taxon>
        <taxon>SAR86 cluster</taxon>
    </lineage>
</organism>
<reference evidence="13" key="1">
    <citation type="submission" date="2020-10" db="EMBL/GenBank/DDBJ databases">
        <title>Microbiome of the Black Sea water column analyzed by genome centric metagenomics.</title>
        <authorList>
            <person name="Cabello-Yeves P.J."/>
            <person name="Callieri C."/>
            <person name="Picazo A."/>
            <person name="Mehrshad M."/>
            <person name="Haro-Moreno J.M."/>
            <person name="Roda-Garcia J."/>
            <person name="Dzembekova N."/>
            <person name="Slabakova V."/>
            <person name="Slabakova N."/>
            <person name="Moncheva S."/>
            <person name="Rodriguez-Valera F."/>
        </authorList>
    </citation>
    <scope>NUCLEOTIDE SEQUENCE</scope>
    <source>
        <strain evidence="13">BS307-5m-G49</strain>
    </source>
</reference>
<dbReference type="InterPro" id="IPR006195">
    <property type="entry name" value="aa-tRNA-synth_II"/>
</dbReference>
<name>A0A937I714_9GAMM</name>
<evidence type="ECO:0000259" key="12">
    <source>
        <dbReference type="PROSITE" id="PS50862"/>
    </source>
</evidence>
<dbReference type="FunFam" id="2.40.50.140:FF:000024">
    <property type="entry name" value="Lysine--tRNA ligase"/>
    <property type="match status" value="1"/>
</dbReference>
<dbReference type="CDD" id="cd00775">
    <property type="entry name" value="LysRS_core"/>
    <property type="match status" value="1"/>
</dbReference>
<evidence type="ECO:0000313" key="14">
    <source>
        <dbReference type="Proteomes" id="UP000744438"/>
    </source>
</evidence>
<dbReference type="InterPro" id="IPR044136">
    <property type="entry name" value="Lys-tRNA-ligase_II_N"/>
</dbReference>
<evidence type="ECO:0000256" key="7">
    <source>
        <dbReference type="ARBA" id="ARBA00022917"/>
    </source>
</evidence>
<evidence type="ECO:0000256" key="8">
    <source>
        <dbReference type="ARBA" id="ARBA00023146"/>
    </source>
</evidence>
<proteinExistence type="inferred from homology"/>
<evidence type="ECO:0000256" key="9">
    <source>
        <dbReference type="ARBA" id="ARBA00048573"/>
    </source>
</evidence>
<feature type="binding site" evidence="10">
    <location>
        <position position="402"/>
    </location>
    <ligand>
        <name>Mg(2+)</name>
        <dbReference type="ChEBI" id="CHEBI:18420"/>
        <label>2</label>
    </ligand>
</feature>
<dbReference type="PANTHER" id="PTHR42918:SF15">
    <property type="entry name" value="LYSINE--TRNA LIGASE, CHLOROPLASTIC_MITOCHONDRIAL"/>
    <property type="match status" value="1"/>
</dbReference>
<comment type="subcellular location">
    <subcellularLocation>
        <location evidence="10">Cytoplasm</location>
    </subcellularLocation>
</comment>
<dbReference type="InterPro" id="IPR004364">
    <property type="entry name" value="Aa-tRNA-synt_II"/>
</dbReference>
<dbReference type="Pfam" id="PF00152">
    <property type="entry name" value="tRNA-synt_2"/>
    <property type="match status" value="1"/>
</dbReference>
<evidence type="ECO:0000256" key="1">
    <source>
        <dbReference type="ARBA" id="ARBA00008226"/>
    </source>
</evidence>
<dbReference type="InterPro" id="IPR002313">
    <property type="entry name" value="Lys-tRNA-ligase_II"/>
</dbReference>
<evidence type="ECO:0000256" key="11">
    <source>
        <dbReference type="RuleBase" id="RU000336"/>
    </source>
</evidence>
<dbReference type="Gene3D" id="3.30.930.10">
    <property type="entry name" value="Bira Bifunctional Protein, Domain 2"/>
    <property type="match status" value="1"/>
</dbReference>
<dbReference type="GO" id="GO:0005524">
    <property type="term" value="F:ATP binding"/>
    <property type="evidence" value="ECO:0007669"/>
    <property type="project" value="UniProtKB-UniRule"/>
</dbReference>
<dbReference type="Pfam" id="PF01336">
    <property type="entry name" value="tRNA_anti-codon"/>
    <property type="match status" value="1"/>
</dbReference>
<comment type="subunit">
    <text evidence="10">Homodimer.</text>
</comment>
<keyword evidence="7 10" id="KW-0648">Protein biosynthesis</keyword>
<keyword evidence="2 10" id="KW-0963">Cytoplasm</keyword>
<keyword evidence="8 10" id="KW-0030">Aminoacyl-tRNA synthetase</keyword>
<sequence>MSQDKEESHLIEERRKKLAELRQANKAFPNDFKRKHLAQELKNEFDEFSKEELEKKKTKGVVAGRIMLRRMMGKASFTTIQDFSGRIQLYIRADEIPNYDEFKNYDLGDIVGAEGTVFKTNTGELSIHVKKLKLLTKSLRPLPEKHLGLTDTEIRYRKRYLDLLTNPESLEVFKTRAEIISNIRAFLLSDEFIEVETPMMHPIPGGATARPFVTHHNSLNMDLFLRVAPELYLKRLVVGGFEKVFEINRNFRNEGLSTRHNPEFTMLEFYTAYVDSDFQIKFVEKMFKAITKSLPHKTNIFKKAFHKLTMDEAILQFTSLKKKDLSDAKKLKEFCKAEKIKTNKKGSLAIIKNEIFEALVEEKLIEPTFITEYPIEVSPLARASTVNPEVAERFELFIDGKEIANGFSELNDPEEQAERFKDQVAKKDSGDNEAMHFDKDYIEALEHGLAPCAGVGIGIDRLTMLITGTESIRDVLLFPQLKNK</sequence>
<keyword evidence="10 11" id="KW-0460">Magnesium</keyword>
<feature type="binding site" evidence="10">
    <location>
        <position position="395"/>
    </location>
    <ligand>
        <name>Mg(2+)</name>
        <dbReference type="ChEBI" id="CHEBI:18420"/>
        <label>1</label>
    </ligand>
</feature>
<dbReference type="PRINTS" id="PR00982">
    <property type="entry name" value="TRNASYNTHLYS"/>
</dbReference>
<dbReference type="HAMAP" id="MF_00252">
    <property type="entry name" value="Lys_tRNA_synth_class2"/>
    <property type="match status" value="1"/>
</dbReference>
<dbReference type="InterPro" id="IPR018149">
    <property type="entry name" value="Lys-tRNA-synth_II_C"/>
</dbReference>